<dbReference type="RefSeq" id="WP_284100006.1">
    <property type="nucleotide sequence ID" value="NZ_JARRAF010000005.1"/>
</dbReference>
<name>A0ABT7DUE1_9NEIS</name>
<protein>
    <submittedName>
        <fullName evidence="3">MBL fold metallo-hydrolase</fullName>
    </submittedName>
</protein>
<comment type="caution">
    <text evidence="3">The sequence shown here is derived from an EMBL/GenBank/DDBJ whole genome shotgun (WGS) entry which is preliminary data.</text>
</comment>
<evidence type="ECO:0000313" key="3">
    <source>
        <dbReference type="EMBL" id="MDK2123707.1"/>
    </source>
</evidence>
<dbReference type="Proteomes" id="UP001172778">
    <property type="component" value="Unassembled WGS sequence"/>
</dbReference>
<dbReference type="InterPro" id="IPR051682">
    <property type="entry name" value="Mito_Persulfide_Diox"/>
</dbReference>
<dbReference type="InterPro" id="IPR044528">
    <property type="entry name" value="POD-like_MBL-fold"/>
</dbReference>
<dbReference type="SMART" id="SM00849">
    <property type="entry name" value="Lactamase_B"/>
    <property type="match status" value="1"/>
</dbReference>
<dbReference type="PANTHER" id="PTHR43084:SF1">
    <property type="entry name" value="PERSULFIDE DIOXYGENASE ETHE1, MITOCHONDRIAL"/>
    <property type="match status" value="1"/>
</dbReference>
<evidence type="ECO:0000313" key="4">
    <source>
        <dbReference type="Proteomes" id="UP001172778"/>
    </source>
</evidence>
<organism evidence="3 4">
    <name type="scientific">Parachitinimonas caeni</name>
    <dbReference type="NCBI Taxonomy" id="3031301"/>
    <lineage>
        <taxon>Bacteria</taxon>
        <taxon>Pseudomonadati</taxon>
        <taxon>Pseudomonadota</taxon>
        <taxon>Betaproteobacteria</taxon>
        <taxon>Neisseriales</taxon>
        <taxon>Chitinibacteraceae</taxon>
        <taxon>Parachitinimonas</taxon>
    </lineage>
</organism>
<dbReference type="CDD" id="cd07724">
    <property type="entry name" value="POD-like_MBL-fold"/>
    <property type="match status" value="1"/>
</dbReference>
<keyword evidence="4" id="KW-1185">Reference proteome</keyword>
<dbReference type="SUPFAM" id="SSF56281">
    <property type="entry name" value="Metallo-hydrolase/oxidoreductase"/>
    <property type="match status" value="1"/>
</dbReference>
<proteinExistence type="predicted"/>
<accession>A0ABT7DUE1</accession>
<reference evidence="3" key="1">
    <citation type="submission" date="2023-03" db="EMBL/GenBank/DDBJ databases">
        <title>Chitinimonas shenzhenensis gen. nov., sp. nov., a novel member of family Burkholderiaceae isolated from activated sludge collected in Shen Zhen, China.</title>
        <authorList>
            <person name="Wang X."/>
        </authorList>
    </citation>
    <scope>NUCLEOTIDE SEQUENCE</scope>
    <source>
        <strain evidence="3">DQS-5</strain>
    </source>
</reference>
<evidence type="ECO:0000256" key="1">
    <source>
        <dbReference type="ARBA" id="ARBA00022723"/>
    </source>
</evidence>
<dbReference type="Gene3D" id="3.60.15.10">
    <property type="entry name" value="Ribonuclease Z/Hydroxyacylglutathione hydrolase-like"/>
    <property type="match status" value="1"/>
</dbReference>
<feature type="domain" description="Metallo-beta-lactamase" evidence="2">
    <location>
        <begin position="11"/>
        <end position="168"/>
    </location>
</feature>
<sequence>MYRQLFDPASSTYSYLIDDAGHAVLIDPVREQAERDIKLLKELGLTLDWVIETHVHADHISAGGWLREALGCRVAVAAGAPVPCADRELADEEVLSVGQHRLTVLSTPGHTAQHIAILLDDLAVFTGDCLLIRGCGRTDFQGGDAGAQYDSLQRLLALPETTLVCPGHDYRGHAVSTIAEERRHNPRLAGQTRDGFITLMAGLKLPEPRLIHEAVPANLRCGRSQGEAALP</sequence>
<gene>
    <name evidence="3" type="ORF">PZA18_06560</name>
</gene>
<dbReference type="Pfam" id="PF00753">
    <property type="entry name" value="Lactamase_B"/>
    <property type="match status" value="1"/>
</dbReference>
<evidence type="ECO:0000259" key="2">
    <source>
        <dbReference type="SMART" id="SM00849"/>
    </source>
</evidence>
<dbReference type="InterPro" id="IPR001279">
    <property type="entry name" value="Metallo-B-lactamas"/>
</dbReference>
<dbReference type="EMBL" id="JARRAF010000005">
    <property type="protein sequence ID" value="MDK2123707.1"/>
    <property type="molecule type" value="Genomic_DNA"/>
</dbReference>
<dbReference type="InterPro" id="IPR036866">
    <property type="entry name" value="RibonucZ/Hydroxyglut_hydro"/>
</dbReference>
<dbReference type="PANTHER" id="PTHR43084">
    <property type="entry name" value="PERSULFIDE DIOXYGENASE ETHE1"/>
    <property type="match status" value="1"/>
</dbReference>
<keyword evidence="1" id="KW-0479">Metal-binding</keyword>